<feature type="region of interest" description="Disordered" evidence="1">
    <location>
        <begin position="275"/>
        <end position="334"/>
    </location>
</feature>
<reference evidence="3" key="1">
    <citation type="submission" date="2014-11" db="EMBL/GenBank/DDBJ databases">
        <authorList>
            <person name="Otto D Thomas"/>
            <person name="Naeem Raeece"/>
        </authorList>
    </citation>
    <scope>NUCLEOTIDE SEQUENCE</scope>
</reference>
<feature type="region of interest" description="Disordered" evidence="1">
    <location>
        <begin position="162"/>
        <end position="181"/>
    </location>
</feature>
<evidence type="ECO:0000259" key="2">
    <source>
        <dbReference type="Pfam" id="PF03732"/>
    </source>
</evidence>
<dbReference type="Pfam" id="PF03732">
    <property type="entry name" value="Retrotrans_gag"/>
    <property type="match status" value="1"/>
</dbReference>
<feature type="compositionally biased region" description="Pro residues" evidence="1">
    <location>
        <begin position="172"/>
        <end position="181"/>
    </location>
</feature>
<evidence type="ECO:0000256" key="1">
    <source>
        <dbReference type="SAM" id="MobiDB-lite"/>
    </source>
</evidence>
<protein>
    <recommendedName>
        <fullName evidence="2">Retrotransposon gag domain-containing protein</fullName>
    </recommendedName>
</protein>
<feature type="compositionally biased region" description="Acidic residues" evidence="1">
    <location>
        <begin position="378"/>
        <end position="392"/>
    </location>
</feature>
<dbReference type="InterPro" id="IPR005162">
    <property type="entry name" value="Retrotrans_gag_dom"/>
</dbReference>
<dbReference type="AlphaFoldDB" id="A0A0G4HQC0"/>
<name>A0A0G4HQC0_9ALVE</name>
<feature type="compositionally biased region" description="Polar residues" evidence="1">
    <location>
        <begin position="316"/>
        <end position="332"/>
    </location>
</feature>
<dbReference type="PhylomeDB" id="A0A0G4HQC0"/>
<sequence length="569" mass="65218">MSLRECGRKWYTDMDDWFTNVQTAPARQLGLAKSYLSPELKDWFDLVKLEDGIGFCDWPALKDTLLRRYRDKHVRRAAKKKIAILRCTGTVSDYNNKFDVEALKLKKAGTSEWDLLDSYIEGLPPAVMFQTDRQEPQTLQEAMEKALDNEAWLQQASARGGKWAKGAGPIPGGSPPINPTGPAPMELCGVRRGMPLCDPRLPQALWEERWRRGLCLRCGDPNHQMRQCWNGLRGPPQARAMYTFLFAGWRELPQRAARFPEFRRESFPPRRYYERARYPSPYGSPSALGGREETRQPGRRFGSNVPSGGQGRAFSDTPSFGRRTSSPPQGSQLMRWVGPRRVTGVRTIPSRREDDRVVVPQEPEVRREVEEEIKNIEEEGGGLGEEEEDDGDESYREGFVYQGTITGSPVKVFYDNGADDIFVDSKFAHNRQLHIYRFSTPMRCRMAVKENRRLDAMARRYIKRGAPFHIVYMETVRPRPPAQEECKVQTTEAYGHIGITPQYVPGARNRVADALSRVPGLAAQTKEVQEERKDVCELLLNEVYVQPDEEFLGKIRKGYEEEQFWRDSK</sequence>
<evidence type="ECO:0000313" key="3">
    <source>
        <dbReference type="EMBL" id="CEM46467.1"/>
    </source>
</evidence>
<feature type="region of interest" description="Disordered" evidence="1">
    <location>
        <begin position="371"/>
        <end position="393"/>
    </location>
</feature>
<proteinExistence type="predicted"/>
<organism evidence="3">
    <name type="scientific">Chromera velia CCMP2878</name>
    <dbReference type="NCBI Taxonomy" id="1169474"/>
    <lineage>
        <taxon>Eukaryota</taxon>
        <taxon>Sar</taxon>
        <taxon>Alveolata</taxon>
        <taxon>Colpodellida</taxon>
        <taxon>Chromeraceae</taxon>
        <taxon>Chromera</taxon>
    </lineage>
</organism>
<gene>
    <name evidence="3" type="ORF">Cvel_30140</name>
</gene>
<dbReference type="VEuPathDB" id="CryptoDB:Cvel_30140"/>
<dbReference type="EMBL" id="CDMZ01003461">
    <property type="protein sequence ID" value="CEM46467.1"/>
    <property type="molecule type" value="Genomic_DNA"/>
</dbReference>
<accession>A0A0G4HQC0</accession>
<feature type="domain" description="Retrotransposon gag" evidence="2">
    <location>
        <begin position="34"/>
        <end position="124"/>
    </location>
</feature>